<dbReference type="Proteomes" id="UP000094065">
    <property type="component" value="Unassembled WGS sequence"/>
</dbReference>
<protein>
    <recommendedName>
        <fullName evidence="3">Asl1-like glycosyl hydrolase catalytic domain-containing protein</fullName>
    </recommendedName>
</protein>
<keyword evidence="5" id="KW-1185">Reference proteome</keyword>
<dbReference type="RefSeq" id="XP_018994183.1">
    <property type="nucleotide sequence ID" value="XM_019137157.1"/>
</dbReference>
<organism evidence="4 5">
    <name type="scientific">Cryptococcus amylolentus CBS 6039</name>
    <dbReference type="NCBI Taxonomy" id="1295533"/>
    <lineage>
        <taxon>Eukaryota</taxon>
        <taxon>Fungi</taxon>
        <taxon>Dikarya</taxon>
        <taxon>Basidiomycota</taxon>
        <taxon>Agaricomycotina</taxon>
        <taxon>Tremellomycetes</taxon>
        <taxon>Tremellales</taxon>
        <taxon>Cryptococcaceae</taxon>
        <taxon>Cryptococcus</taxon>
    </lineage>
</organism>
<dbReference type="InterPro" id="IPR024655">
    <property type="entry name" value="Asl1_glyco_hydro_catalytic"/>
</dbReference>
<dbReference type="InterPro" id="IPR017853">
    <property type="entry name" value="GH"/>
</dbReference>
<dbReference type="PANTHER" id="PTHR34154">
    <property type="entry name" value="ALKALI-SENSITIVE LINKAGE PROTEIN 1"/>
    <property type="match status" value="1"/>
</dbReference>
<dbReference type="STRING" id="1295533.A0A1E3HSM4"/>
<dbReference type="Pfam" id="PF11790">
    <property type="entry name" value="Glyco_hydro_cc"/>
    <property type="match status" value="1"/>
</dbReference>
<evidence type="ECO:0000313" key="4">
    <source>
        <dbReference type="EMBL" id="ODN79337.1"/>
    </source>
</evidence>
<evidence type="ECO:0000256" key="2">
    <source>
        <dbReference type="SAM" id="SignalP"/>
    </source>
</evidence>
<evidence type="ECO:0000259" key="3">
    <source>
        <dbReference type="Pfam" id="PF11790"/>
    </source>
</evidence>
<feature type="signal peptide" evidence="2">
    <location>
        <begin position="1"/>
        <end position="19"/>
    </location>
</feature>
<dbReference type="SUPFAM" id="SSF51445">
    <property type="entry name" value="(Trans)glycosidases"/>
    <property type="match status" value="1"/>
</dbReference>
<dbReference type="RefSeq" id="XP_018994184.1">
    <property type="nucleotide sequence ID" value="XM_019137158.1"/>
</dbReference>
<feature type="domain" description="Asl1-like glycosyl hydrolase catalytic" evidence="3">
    <location>
        <begin position="212"/>
        <end position="438"/>
    </location>
</feature>
<comment type="caution">
    <text evidence="4">The sequence shown here is derived from an EMBL/GenBank/DDBJ whole genome shotgun (WGS) entry which is preliminary data.</text>
</comment>
<dbReference type="OrthoDB" id="5959761at2759"/>
<feature type="region of interest" description="Disordered" evidence="1">
    <location>
        <begin position="110"/>
        <end position="146"/>
    </location>
</feature>
<dbReference type="GO" id="GO:0009277">
    <property type="term" value="C:fungal-type cell wall"/>
    <property type="evidence" value="ECO:0007669"/>
    <property type="project" value="TreeGrafter"/>
</dbReference>
<evidence type="ECO:0000313" key="5">
    <source>
        <dbReference type="Proteomes" id="UP000094065"/>
    </source>
</evidence>
<dbReference type="EMBL" id="AWGJ01000005">
    <property type="protein sequence ID" value="ODN79336.1"/>
    <property type="molecule type" value="Genomic_DNA"/>
</dbReference>
<gene>
    <name evidence="4" type="ORF">L202_03343</name>
</gene>
<dbReference type="EMBL" id="AWGJ01000005">
    <property type="protein sequence ID" value="ODN79337.1"/>
    <property type="molecule type" value="Genomic_DNA"/>
</dbReference>
<dbReference type="InterPro" id="IPR053183">
    <property type="entry name" value="ASL1"/>
</dbReference>
<sequence length="446" mass="46824">MQLTALIPVIALLATPALARSSLHPHAAAHRRSVGQHERIAGAVEQRRDELAAAHPRALAEKPKVQKRRKVVRRGTTCRVKDSSASATVSETASATSAAAETYAASAVSDVESSSDAAVSTDSAVESATESATSVESSAAAETASSTEAAVETASTTAAASSSVAAVAAYEVSSDSSSSVAASSTSSASTSTSTSAYTPNNIKAGIAGGDAYSMIGDHIGWWYDWNAVPSGHTGSAAIGVNMLWGAGTVDDTDASRLAAFQAITDTPAYIIGFEEPDCSTDGSSNIAVSDAVTVWENNIAQWKDKGSLLLSPSMCHQAAEQYIGWLSSFESQISTDFDILNLHINKNSMDGVKADIDYYYNNFGQKPIWVTEFACVDDSTDFVPCTDQSEINTFIQDIVDLFQADDRVYAYAYSTGEGLSDEWALVSNGVLTESGQTYTTALAKYH</sequence>
<evidence type="ECO:0000256" key="1">
    <source>
        <dbReference type="SAM" id="MobiDB-lite"/>
    </source>
</evidence>
<dbReference type="PANTHER" id="PTHR34154:SF14">
    <property type="entry name" value="ASL1-LIKE GLYCOSYL HYDROLASE CATALYTIC DOMAIN-CONTAINING PROTEIN"/>
    <property type="match status" value="1"/>
</dbReference>
<name>A0A1E3HSM4_9TREE</name>
<keyword evidence="2" id="KW-0732">Signal</keyword>
<dbReference type="GO" id="GO:0071966">
    <property type="term" value="P:fungal-type cell wall polysaccharide metabolic process"/>
    <property type="evidence" value="ECO:0007669"/>
    <property type="project" value="TreeGrafter"/>
</dbReference>
<dbReference type="GeneID" id="30154652"/>
<dbReference type="AlphaFoldDB" id="A0A1E3HSM4"/>
<reference evidence="4 5" key="1">
    <citation type="submission" date="2016-06" db="EMBL/GenBank/DDBJ databases">
        <title>Evolution of pathogenesis and genome organization in the Tremellales.</title>
        <authorList>
            <person name="Cuomo C."/>
            <person name="Litvintseva A."/>
            <person name="Heitman J."/>
            <person name="Chen Y."/>
            <person name="Sun S."/>
            <person name="Springer D."/>
            <person name="Dromer F."/>
            <person name="Young S."/>
            <person name="Zeng Q."/>
            <person name="Chapman S."/>
            <person name="Gujja S."/>
            <person name="Saif S."/>
            <person name="Birren B."/>
        </authorList>
    </citation>
    <scope>NUCLEOTIDE SEQUENCE [LARGE SCALE GENOMIC DNA]</scope>
    <source>
        <strain evidence="4 5">CBS 6039</strain>
    </source>
</reference>
<accession>A0A1E3HSM4</accession>
<feature type="chain" id="PRO_5009448952" description="Asl1-like glycosyl hydrolase catalytic domain-containing protein" evidence="2">
    <location>
        <begin position="20"/>
        <end position="446"/>
    </location>
</feature>
<proteinExistence type="predicted"/>